<name>A0A1S2MCZ6_9BACI</name>
<dbReference type="EMBL" id="CP063356">
    <property type="protein sequence ID" value="QOY35780.1"/>
    <property type="molecule type" value="Genomic_DNA"/>
</dbReference>
<feature type="domain" description="Transposase IS4-like" evidence="1">
    <location>
        <begin position="182"/>
        <end position="280"/>
    </location>
</feature>
<evidence type="ECO:0000313" key="10">
    <source>
        <dbReference type="EMBL" id="QOY37706.1"/>
    </source>
</evidence>
<dbReference type="Proteomes" id="UP000180175">
    <property type="component" value="Chromosome"/>
</dbReference>
<evidence type="ECO:0000313" key="3">
    <source>
        <dbReference type="EMBL" id="OIJ03621.1"/>
    </source>
</evidence>
<dbReference type="EMBL" id="CP063356">
    <property type="protein sequence ID" value="QOY36320.1"/>
    <property type="molecule type" value="Genomic_DNA"/>
</dbReference>
<feature type="domain" description="Transposase InsH N-terminal" evidence="2">
    <location>
        <begin position="27"/>
        <end position="109"/>
    </location>
</feature>
<dbReference type="KEGG" id="aia:AWH56_021505"/>
<proteinExistence type="predicted"/>
<evidence type="ECO:0000313" key="7">
    <source>
        <dbReference type="EMBL" id="QOY35780.1"/>
    </source>
</evidence>
<dbReference type="AlphaFoldDB" id="A0A1S2MCZ6"/>
<reference evidence="6 13" key="3">
    <citation type="journal article" date="2019" name="Int. J. Syst. Evol. Microbiol.">
        <title>Anaerobacillus isosaccharinicus sp. nov., an alkaliphilic bacterium which degrades isosaccharinic acid.</title>
        <authorList>
            <person name="Bassil N.M."/>
            <person name="Lloyd J.R."/>
        </authorList>
    </citation>
    <scope>NUCLEOTIDE SEQUENCE [LARGE SCALE GENOMIC DNA]</scope>
    <source>
        <strain evidence="6 13">NB2006</strain>
    </source>
</reference>
<dbReference type="EMBL" id="CP063356">
    <property type="protein sequence ID" value="QOY36548.1"/>
    <property type="molecule type" value="Genomic_DNA"/>
</dbReference>
<dbReference type="EMBL" id="CP063356">
    <property type="protein sequence ID" value="QOY37706.1"/>
    <property type="molecule type" value="Genomic_DNA"/>
</dbReference>
<evidence type="ECO:0000259" key="2">
    <source>
        <dbReference type="Pfam" id="PF05598"/>
    </source>
</evidence>
<dbReference type="KEGG" id="aia:AWH56_001065"/>
<dbReference type="EMBL" id="CP063356">
    <property type="protein sequence ID" value="QOY38038.1"/>
    <property type="molecule type" value="Genomic_DNA"/>
</dbReference>
<evidence type="ECO:0000313" key="13">
    <source>
        <dbReference type="Proteomes" id="UP000180175"/>
    </source>
</evidence>
<evidence type="ECO:0000313" key="4">
    <source>
        <dbReference type="EMBL" id="OIJ22539.1"/>
    </source>
</evidence>
<dbReference type="KEGG" id="aia:AWH56_010985"/>
<dbReference type="Pfam" id="PF01609">
    <property type="entry name" value="DDE_Tnp_1"/>
    <property type="match status" value="1"/>
</dbReference>
<dbReference type="KEGG" id="aia:AWH56_009035"/>
<evidence type="ECO:0000313" key="9">
    <source>
        <dbReference type="EMBL" id="QOY36548.1"/>
    </source>
</evidence>
<dbReference type="EMBL" id="CP063356">
    <property type="protein sequence ID" value="QOY38182.1"/>
    <property type="molecule type" value="Genomic_DNA"/>
</dbReference>
<reference evidence="6" key="4">
    <citation type="submission" date="2020-10" db="EMBL/GenBank/DDBJ databases">
        <authorList>
            <person name="Bassil N.M."/>
            <person name="Lloyd J.R."/>
        </authorList>
    </citation>
    <scope>NUCLEOTIDE SEQUENCE</scope>
    <source>
        <strain evidence="6">NB2006</strain>
    </source>
</reference>
<reference evidence="4 13" key="1">
    <citation type="submission" date="2016-10" db="EMBL/GenBank/DDBJ databases">
        <title>Draft genome sequences of four alkaliphilic bacteria belonging to the Anaerobacillus genus.</title>
        <authorList>
            <person name="Bassil N.M."/>
            <person name="Lloyd J.R."/>
        </authorList>
    </citation>
    <scope>NUCLEOTIDE SEQUENCE [LARGE SCALE GENOMIC DNA]</scope>
    <source>
        <strain evidence="4 13">NB2006</strain>
    </source>
</reference>
<gene>
    <name evidence="8" type="ORF">AWH56_001065</name>
    <name evidence="9" type="ORF">AWH56_002375</name>
    <name evidence="10" type="ORF">AWH56_009035</name>
    <name evidence="11" type="ORF">AWH56_010985</name>
    <name evidence="12" type="ORF">AWH56_011960</name>
    <name evidence="5" type="ORF">AWH56_01935</name>
    <name evidence="6" type="ORF">AWH56_021505</name>
    <name evidence="7" type="ORF">AWH56_024510</name>
    <name evidence="4" type="ORF">AWH56_05870</name>
    <name evidence="3" type="ORF">AWH56_24475</name>
</gene>
<dbReference type="GO" id="GO:0004803">
    <property type="term" value="F:transposase activity"/>
    <property type="evidence" value="ECO:0007669"/>
    <property type="project" value="InterPro"/>
</dbReference>
<evidence type="ECO:0000313" key="11">
    <source>
        <dbReference type="EMBL" id="QOY38038.1"/>
    </source>
</evidence>
<dbReference type="Pfam" id="PF05598">
    <property type="entry name" value="DUF772"/>
    <property type="match status" value="1"/>
</dbReference>
<evidence type="ECO:0000259" key="1">
    <source>
        <dbReference type="Pfam" id="PF01609"/>
    </source>
</evidence>
<keyword evidence="13" id="KW-1185">Reference proteome</keyword>
<dbReference type="GO" id="GO:0006313">
    <property type="term" value="P:DNA transposition"/>
    <property type="evidence" value="ECO:0007669"/>
    <property type="project" value="InterPro"/>
</dbReference>
<evidence type="ECO:0000313" key="5">
    <source>
        <dbReference type="EMBL" id="OIJ23235.1"/>
    </source>
</evidence>
<dbReference type="KEGG" id="aia:AWH56_024510"/>
<dbReference type="KEGG" id="aia:AWH56_011960"/>
<dbReference type="OrthoDB" id="5751230at2"/>
<dbReference type="EMBL" id="LQXD01000003">
    <property type="protein sequence ID" value="OIJ23235.1"/>
    <property type="molecule type" value="Genomic_DNA"/>
</dbReference>
<dbReference type="InterPro" id="IPR008490">
    <property type="entry name" value="Transposase_InsH_N"/>
</dbReference>
<protein>
    <submittedName>
        <fullName evidence="6">Transposase</fullName>
    </submittedName>
</protein>
<evidence type="ECO:0000313" key="8">
    <source>
        <dbReference type="EMBL" id="QOY36320.1"/>
    </source>
</evidence>
<dbReference type="InterPro" id="IPR002559">
    <property type="entry name" value="Transposase_11"/>
</dbReference>
<dbReference type="EMBL" id="LQXD01000055">
    <property type="protein sequence ID" value="OIJ22539.1"/>
    <property type="molecule type" value="Genomic_DNA"/>
</dbReference>
<reference evidence="6 13" key="2">
    <citation type="journal article" date="2017" name="Genome Announc.">
        <title>Draft Genome Sequences of Four Alkaliphilic Bacteria Belonging to the Anaerobacillus Genus.</title>
        <authorList>
            <person name="Bassil N.M."/>
            <person name="Lloyd J.R."/>
        </authorList>
    </citation>
    <scope>NUCLEOTIDE SEQUENCE [LARGE SCALE GENOMIC DNA]</scope>
    <source>
        <strain evidence="6 13">NB2006</strain>
    </source>
</reference>
<sequence length="438" mass="50743">MDMQLELLPYHYYNTLGFDVELIDYIDHVDDSIVLEKIKPLYKDGGRPPIDARTYFRMHYLYFTRPEITSFRELCRQLKDPKNQAWRNFIGTPNIKDVPVHSSLTHFRNTVTPEHFYKILFNLIGQALKLDDFLEPTLAGIDSRPVYAHVNGYKKKRCSCENKEICECEKTYSDPDAKVGVQRNKANQNKFFIGYRKHSIVCPSPSGPVVLLSIVLPPDTHDVDVLLPLVEKLKQIGDLKVDYLVADLGYFSEEDQAESFLKHDVAVVTEFKKNTIIPETCSTEGKPECEAGHPLLWDGFDKETNTSWFQADEEKCFSCPLEATCEKQFGFSFEESPFFYGPVPQGSELQKKMVKFRKQVELSFAHESNQLDSVMRHKKVPVKTTERVQSFFIMRDLFRLIQRMIKHVRETVLPKDHVETLQKLQEMQVEQLSLPIAS</sequence>
<evidence type="ECO:0000313" key="6">
    <source>
        <dbReference type="EMBL" id="QOY35242.1"/>
    </source>
</evidence>
<dbReference type="KEGG" id="aia:AWH56_002375"/>
<dbReference type="RefSeq" id="WP_071315576.1">
    <property type="nucleotide sequence ID" value="NZ_CP063356.2"/>
</dbReference>
<accession>A0A1S2MCZ6</accession>
<dbReference type="EMBL" id="LQXD01000210">
    <property type="protein sequence ID" value="OIJ03621.1"/>
    <property type="molecule type" value="Genomic_DNA"/>
</dbReference>
<organism evidence="4 13">
    <name type="scientific">Anaerobacillus isosaccharinicus</name>
    <dbReference type="NCBI Taxonomy" id="1532552"/>
    <lineage>
        <taxon>Bacteria</taxon>
        <taxon>Bacillati</taxon>
        <taxon>Bacillota</taxon>
        <taxon>Bacilli</taxon>
        <taxon>Bacillales</taxon>
        <taxon>Bacillaceae</taxon>
        <taxon>Anaerobacillus</taxon>
    </lineage>
</organism>
<dbReference type="GO" id="GO:0003677">
    <property type="term" value="F:DNA binding"/>
    <property type="evidence" value="ECO:0007669"/>
    <property type="project" value="InterPro"/>
</dbReference>
<dbReference type="EMBL" id="CP063356">
    <property type="protein sequence ID" value="QOY35242.1"/>
    <property type="molecule type" value="Genomic_DNA"/>
</dbReference>
<evidence type="ECO:0000313" key="12">
    <source>
        <dbReference type="EMBL" id="QOY38182.1"/>
    </source>
</evidence>